<keyword evidence="3" id="KW-1185">Reference proteome</keyword>
<organism evidence="2 3">
    <name type="scientific">Nocardia sputorum</name>
    <dbReference type="NCBI Taxonomy" id="2984338"/>
    <lineage>
        <taxon>Bacteria</taxon>
        <taxon>Bacillati</taxon>
        <taxon>Actinomycetota</taxon>
        <taxon>Actinomycetes</taxon>
        <taxon>Mycobacteriales</taxon>
        <taxon>Nocardiaceae</taxon>
        <taxon>Nocardia</taxon>
    </lineage>
</organism>
<feature type="region of interest" description="Disordered" evidence="1">
    <location>
        <begin position="128"/>
        <end position="191"/>
    </location>
</feature>
<accession>A0ABM8D0W0</accession>
<dbReference type="Proteomes" id="UP001317870">
    <property type="component" value="Chromosome"/>
</dbReference>
<reference evidence="2 3" key="1">
    <citation type="submission" date="2022-11" db="EMBL/GenBank/DDBJ databases">
        <title>Genome Sequencing of Nocardia sp. ON39_IFM12276 and assembly.</title>
        <authorList>
            <person name="Shimojima M."/>
            <person name="Toyokawa M."/>
            <person name="Uesaka K."/>
        </authorList>
    </citation>
    <scope>NUCLEOTIDE SEQUENCE [LARGE SCALE GENOMIC DNA]</scope>
    <source>
        <strain evidence="2 3">IFM 12276</strain>
    </source>
</reference>
<feature type="compositionally biased region" description="Low complexity" evidence="1">
    <location>
        <begin position="136"/>
        <end position="148"/>
    </location>
</feature>
<name>A0ABM8D0W0_9NOCA</name>
<feature type="region of interest" description="Disordered" evidence="1">
    <location>
        <begin position="1"/>
        <end position="36"/>
    </location>
</feature>
<feature type="compositionally biased region" description="Basic and acidic residues" evidence="1">
    <location>
        <begin position="182"/>
        <end position="191"/>
    </location>
</feature>
<evidence type="ECO:0000313" key="3">
    <source>
        <dbReference type="Proteomes" id="UP001317870"/>
    </source>
</evidence>
<proteinExistence type="predicted"/>
<dbReference type="EMBL" id="AP026978">
    <property type="protein sequence ID" value="BDU00968.1"/>
    <property type="molecule type" value="Genomic_DNA"/>
</dbReference>
<protein>
    <submittedName>
        <fullName evidence="2">Uncharacterized protein</fullName>
    </submittedName>
</protein>
<feature type="compositionally biased region" description="Polar residues" evidence="1">
    <location>
        <begin position="159"/>
        <end position="168"/>
    </location>
</feature>
<gene>
    <name evidence="2" type="ORF">IFM12276_39960</name>
</gene>
<evidence type="ECO:0000313" key="2">
    <source>
        <dbReference type="EMBL" id="BDU00968.1"/>
    </source>
</evidence>
<sequence>MSSRRPPRSPRTARSPEVVARLERARARNKRRRELARQRERTIHEAVQRYLTDWAAITACETTRDQHIAALHKQISNVEAAAAQEIARYRADQAEAAAVIRDHGASDDELADLLEISAKQVRQLITTARAHRDTTSPEAVPAPTVAPTGRLERARHGTTDSGHSTEQITDAVDTVESPTADRSTKDGEHAS</sequence>
<evidence type="ECO:0000256" key="1">
    <source>
        <dbReference type="SAM" id="MobiDB-lite"/>
    </source>
</evidence>
<feature type="compositionally biased region" description="Low complexity" evidence="1">
    <location>
        <begin position="9"/>
        <end position="19"/>
    </location>
</feature>